<proteinExistence type="predicted"/>
<evidence type="ECO:0000256" key="1">
    <source>
        <dbReference type="SAM" id="MobiDB-lite"/>
    </source>
</evidence>
<feature type="compositionally biased region" description="Polar residues" evidence="1">
    <location>
        <begin position="85"/>
        <end position="94"/>
    </location>
</feature>
<sequence length="94" mass="10628">MSSFAQFYSKTSTGPHCLYNLESTKSSPKKRRRQKTIYTSSQDDGQAHPFVRNPDMPDEEEEDAKAHSGRFTFLTSALPSHRQSKPLSSIFGTE</sequence>
<accession>A0AAV4EXL6</accession>
<comment type="caution">
    <text evidence="2">The sequence shown here is derived from an EMBL/GenBank/DDBJ whole genome shotgun (WGS) entry which is preliminary data.</text>
</comment>
<feature type="region of interest" description="Disordered" evidence="1">
    <location>
        <begin position="1"/>
        <end position="94"/>
    </location>
</feature>
<dbReference type="Proteomes" id="UP000762676">
    <property type="component" value="Unassembled WGS sequence"/>
</dbReference>
<evidence type="ECO:0000313" key="2">
    <source>
        <dbReference type="EMBL" id="GFR65454.1"/>
    </source>
</evidence>
<evidence type="ECO:0000313" key="3">
    <source>
        <dbReference type="Proteomes" id="UP000762676"/>
    </source>
</evidence>
<keyword evidence="3" id="KW-1185">Reference proteome</keyword>
<gene>
    <name evidence="2" type="ORF">ElyMa_003658500</name>
</gene>
<dbReference type="EMBL" id="BMAT01007491">
    <property type="protein sequence ID" value="GFR65454.1"/>
    <property type="molecule type" value="Genomic_DNA"/>
</dbReference>
<organism evidence="2 3">
    <name type="scientific">Elysia marginata</name>
    <dbReference type="NCBI Taxonomy" id="1093978"/>
    <lineage>
        <taxon>Eukaryota</taxon>
        <taxon>Metazoa</taxon>
        <taxon>Spiralia</taxon>
        <taxon>Lophotrochozoa</taxon>
        <taxon>Mollusca</taxon>
        <taxon>Gastropoda</taxon>
        <taxon>Heterobranchia</taxon>
        <taxon>Euthyneura</taxon>
        <taxon>Panpulmonata</taxon>
        <taxon>Sacoglossa</taxon>
        <taxon>Placobranchoidea</taxon>
        <taxon>Plakobranchidae</taxon>
        <taxon>Elysia</taxon>
    </lineage>
</organism>
<feature type="compositionally biased region" description="Polar residues" evidence="1">
    <location>
        <begin position="1"/>
        <end position="14"/>
    </location>
</feature>
<dbReference type="AlphaFoldDB" id="A0AAV4EXL6"/>
<protein>
    <submittedName>
        <fullName evidence="2">Uncharacterized protein</fullName>
    </submittedName>
</protein>
<name>A0AAV4EXL6_9GAST</name>
<reference evidence="2 3" key="1">
    <citation type="journal article" date="2021" name="Elife">
        <title>Chloroplast acquisition without the gene transfer in kleptoplastic sea slugs, Plakobranchus ocellatus.</title>
        <authorList>
            <person name="Maeda T."/>
            <person name="Takahashi S."/>
            <person name="Yoshida T."/>
            <person name="Shimamura S."/>
            <person name="Takaki Y."/>
            <person name="Nagai Y."/>
            <person name="Toyoda A."/>
            <person name="Suzuki Y."/>
            <person name="Arimoto A."/>
            <person name="Ishii H."/>
            <person name="Satoh N."/>
            <person name="Nishiyama T."/>
            <person name="Hasebe M."/>
            <person name="Maruyama T."/>
            <person name="Minagawa J."/>
            <person name="Obokata J."/>
            <person name="Shigenobu S."/>
        </authorList>
    </citation>
    <scope>NUCLEOTIDE SEQUENCE [LARGE SCALE GENOMIC DNA]</scope>
</reference>